<gene>
    <name evidence="3" type="ORF">R3P38DRAFT_2816060</name>
</gene>
<feature type="region of interest" description="Disordered" evidence="1">
    <location>
        <begin position="108"/>
        <end position="127"/>
    </location>
</feature>
<protein>
    <submittedName>
        <fullName evidence="3">Uncharacterized protein</fullName>
    </submittedName>
</protein>
<feature type="region of interest" description="Disordered" evidence="1">
    <location>
        <begin position="171"/>
        <end position="193"/>
    </location>
</feature>
<evidence type="ECO:0000256" key="1">
    <source>
        <dbReference type="SAM" id="MobiDB-lite"/>
    </source>
</evidence>
<dbReference type="EMBL" id="JAWWNJ010000265">
    <property type="protein sequence ID" value="KAK6966569.1"/>
    <property type="molecule type" value="Genomic_DNA"/>
</dbReference>
<dbReference type="Proteomes" id="UP001362999">
    <property type="component" value="Unassembled WGS sequence"/>
</dbReference>
<comment type="caution">
    <text evidence="3">The sequence shown here is derived from an EMBL/GenBank/DDBJ whole genome shotgun (WGS) entry which is preliminary data.</text>
</comment>
<reference evidence="3 4" key="1">
    <citation type="journal article" date="2024" name="J Genomics">
        <title>Draft genome sequencing and assembly of Favolaschia claudopus CIRM-BRFM 2984 isolated from oak limbs.</title>
        <authorList>
            <person name="Navarro D."/>
            <person name="Drula E."/>
            <person name="Chaduli D."/>
            <person name="Cazenave R."/>
            <person name="Ahrendt S."/>
            <person name="Wang J."/>
            <person name="Lipzen A."/>
            <person name="Daum C."/>
            <person name="Barry K."/>
            <person name="Grigoriev I.V."/>
            <person name="Favel A."/>
            <person name="Rosso M.N."/>
            <person name="Martin F."/>
        </authorList>
    </citation>
    <scope>NUCLEOTIDE SEQUENCE [LARGE SCALE GENOMIC DNA]</scope>
    <source>
        <strain evidence="3 4">CIRM-BRFM 2984</strain>
    </source>
</reference>
<organism evidence="3 4">
    <name type="scientific">Favolaschia claudopus</name>
    <dbReference type="NCBI Taxonomy" id="2862362"/>
    <lineage>
        <taxon>Eukaryota</taxon>
        <taxon>Fungi</taxon>
        <taxon>Dikarya</taxon>
        <taxon>Basidiomycota</taxon>
        <taxon>Agaricomycotina</taxon>
        <taxon>Agaricomycetes</taxon>
        <taxon>Agaricomycetidae</taxon>
        <taxon>Agaricales</taxon>
        <taxon>Marasmiineae</taxon>
        <taxon>Mycenaceae</taxon>
        <taxon>Favolaschia</taxon>
    </lineage>
</organism>
<evidence type="ECO:0000313" key="3">
    <source>
        <dbReference type="EMBL" id="KAK6966569.1"/>
    </source>
</evidence>
<feature type="region of interest" description="Disordered" evidence="1">
    <location>
        <begin position="30"/>
        <end position="90"/>
    </location>
</feature>
<feature type="compositionally biased region" description="Basic and acidic residues" evidence="1">
    <location>
        <begin position="597"/>
        <end position="613"/>
    </location>
</feature>
<feature type="compositionally biased region" description="Polar residues" evidence="1">
    <location>
        <begin position="78"/>
        <end position="87"/>
    </location>
</feature>
<feature type="signal peptide" evidence="2">
    <location>
        <begin position="1"/>
        <end position="23"/>
    </location>
</feature>
<feature type="compositionally biased region" description="Basic and acidic residues" evidence="1">
    <location>
        <begin position="322"/>
        <end position="333"/>
    </location>
</feature>
<feature type="region of interest" description="Disordered" evidence="1">
    <location>
        <begin position="320"/>
        <end position="343"/>
    </location>
</feature>
<feature type="compositionally biased region" description="Pro residues" evidence="1">
    <location>
        <begin position="36"/>
        <end position="51"/>
    </location>
</feature>
<accession>A0AAV9YZU9</accession>
<sequence length="1064" mass="118411">MPPECGSSWILILAVLRRGIALAAHRAEVAASPQQNQPPNPSLRTPSPPPVLDVMSDAPGVGTTPQNPPERDNHDHLSSPSPQNSTAWFHPSPVKSKILWRPSADLEKDEDPFLSRPSSQNSTMLFNSSPVKSTTLWHPESEENLQSLELFGEKMQAGERVTETASECDLNLPGGEDHNRSLNTNPTQLSGGDDDAYLEDVDSRLAMTISRLPPPHEDEMAMRGFPPKNPWCAARSDPDNRGQLTMSGLKTPVNWRKTGEGKGKFSAQNINETQCLRGGNATATTRNLSIWATSVDFFAIERVLTDPPDEIREASKLSTNAKFEHFDPPDARSESGQSSARPSSCDLLIPKHQDFERVCIVYVSNSVQIRKQYRSVEYYKLPKNSSQNRAYASEEMAIPSLADEIQKALMTKVGNRPEASIAEVVVQNERYNAFIVRSCFQSSMSPMPNRQCCRVEAVGGAEMCVYRHGRPAMIGEDAEKERTSRMEHAASMNRLPWPVELDEWCNRKSRIDVSRTRTGVVHHSEFRILTLGQRAYEEWDGITQCGAAFVGWWNGDVKEIVHVEVRLQDNQSAGPLRWLVVLRASSVHLGELAPRGKALEGESREEKRRDPNPRMRVTVAHTGVDRTGMIRIHSSASKEELYIAEFILASLLPRPFDRQSPLALSVFPHANVAVHHRPVSELLSPTLLPLRTLGFSNLTDEFDGHHSKLSVYLNLSRSVPAPSVVGPRHLRAPLLSVSSYDTCCIASLWSGLLNPRNLSLVVVARLRHAIPHIGRKQSHRGLIICDHRRKKWMRRGRRMHKEAQIEVECAPRGSALLVNSARRRHAPAVHPALVRDVHFDWTYAPAACHEDRRGWCGRVGDTRNVREVEVEVEVVVEEGRRSREPKLTLFSTADWIASSPSSPSSDLTQLDLPAAASEVSPSSPSRPFLLLGVFGATSLTLVVPIVMFPETCSGSSYYIPRLPPRDIRIRVVVILSLRQDHSAARRVPYLRAYQVVVLTRAEEEDGYVFAGGDQGSGESVSMGDREEMTVRSMIVATVQRDDGVGRGGSWNARGGTGRRRRACW</sequence>
<feature type="chain" id="PRO_5043530338" evidence="2">
    <location>
        <begin position="24"/>
        <end position="1064"/>
    </location>
</feature>
<name>A0AAV9YZU9_9AGAR</name>
<evidence type="ECO:0000256" key="2">
    <source>
        <dbReference type="SAM" id="SignalP"/>
    </source>
</evidence>
<keyword evidence="4" id="KW-1185">Reference proteome</keyword>
<feature type="compositionally biased region" description="Polar residues" evidence="1">
    <location>
        <begin position="181"/>
        <end position="190"/>
    </location>
</feature>
<keyword evidence="2" id="KW-0732">Signal</keyword>
<feature type="compositionally biased region" description="Polar residues" evidence="1">
    <location>
        <begin position="116"/>
        <end position="127"/>
    </location>
</feature>
<proteinExistence type="predicted"/>
<dbReference type="AlphaFoldDB" id="A0AAV9YZU9"/>
<evidence type="ECO:0000313" key="4">
    <source>
        <dbReference type="Proteomes" id="UP001362999"/>
    </source>
</evidence>
<feature type="region of interest" description="Disordered" evidence="1">
    <location>
        <begin position="595"/>
        <end position="614"/>
    </location>
</feature>
<feature type="region of interest" description="Disordered" evidence="1">
    <location>
        <begin position="1045"/>
        <end position="1064"/>
    </location>
</feature>